<protein>
    <submittedName>
        <fullName evidence="3">Tetratricopeptide (TPR) repeat protein</fullName>
    </submittedName>
</protein>
<dbReference type="Pfam" id="PF13910">
    <property type="entry name" value="DUF4209"/>
    <property type="match status" value="1"/>
</dbReference>
<dbReference type="EMBL" id="JACIIX010000024">
    <property type="protein sequence ID" value="MBB6212412.1"/>
    <property type="molecule type" value="Genomic_DNA"/>
</dbReference>
<sequence>MTEPDQAPRPPLCELAVDAGFAAAFDVDALIETWNADDLDALQSHFGAHAAASEGGDEHNLCVLLAAITSFHFRSDNATEPYGPWLVMGEQRSAIPADFSDQQLALFLELADRIRRLDLRARLADMVWVEKRKALRPHLRRSGELALNSFLALAAQELVAGRLHGFWKAFERTTRLAVLLKSGTPEQLASLCGRAVTMAHEQNKPGLLHRLLKLAQDWELMSGVDIREAALASAEKCDGDRNWHAAVEMTLFAATTHDKAEKAQADALKLRAAGIFERAAEAVAAGSALQAAHFMERAIEIYRRVAGTKDQRERCHRRLLEFQNAINGEMSSHSHPIDLRELIEAARQAVSGKDFFDALWQLLTCARSPSVAELRQSVLENAQEFPLSQMFSGTVLDRDGKPVSRFSGVDEDADDAQSGIRHKMIELANLRHHICAHGSLKPAIQVIAAEHQIMAHRFETLIIHSPFVPEGREHVFCVAFQRMFEGKLMEAIHLLLPQVENAIRHVLKQHGVVTSKVKQDMTQEDLNLNEMLFGSTGAETEKIFGADLLFDLQSILVDRFGPNLRNTIAHGKAELGDMYSHDAWYFCWMILRLCCLPLAQHWNVLAHLDETGELPASQADDLPD</sequence>
<dbReference type="AlphaFoldDB" id="A0A7W9ZKY2"/>
<dbReference type="Proteomes" id="UP000544872">
    <property type="component" value="Unassembled WGS sequence"/>
</dbReference>
<accession>A0A7W9ZKY2</accession>
<evidence type="ECO:0000313" key="4">
    <source>
        <dbReference type="Proteomes" id="UP000544872"/>
    </source>
</evidence>
<evidence type="ECO:0000259" key="1">
    <source>
        <dbReference type="Pfam" id="PF13910"/>
    </source>
</evidence>
<evidence type="ECO:0000313" key="3">
    <source>
        <dbReference type="EMBL" id="MBB6212412.1"/>
    </source>
</evidence>
<dbReference type="RefSeq" id="WP_184266368.1">
    <property type="nucleotide sequence ID" value="NZ_JACIIX010000024.1"/>
</dbReference>
<gene>
    <name evidence="3" type="ORF">FHS48_003866</name>
</gene>
<comment type="caution">
    <text evidence="3">The sequence shown here is derived from an EMBL/GenBank/DDBJ whole genome shotgun (WGS) entry which is preliminary data.</text>
</comment>
<feature type="domain" description="DUF4209" evidence="1">
    <location>
        <begin position="499"/>
        <end position="592"/>
    </location>
</feature>
<name>A0A7W9ZKY2_NOVIT</name>
<dbReference type="Pfam" id="PF24098">
    <property type="entry name" value="DUF7380"/>
    <property type="match status" value="1"/>
</dbReference>
<reference evidence="3 4" key="1">
    <citation type="submission" date="2020-08" db="EMBL/GenBank/DDBJ databases">
        <title>Genomic Encyclopedia of Type Strains, Phase IV (KMG-IV): sequencing the most valuable type-strain genomes for metagenomic binning, comparative biology and taxonomic classification.</title>
        <authorList>
            <person name="Goeker M."/>
        </authorList>
    </citation>
    <scope>NUCLEOTIDE SEQUENCE [LARGE SCALE GENOMIC DNA]</scope>
    <source>
        <strain evidence="3 4">DSM 11590</strain>
    </source>
</reference>
<feature type="domain" description="DUF7380" evidence="2">
    <location>
        <begin position="23"/>
        <end position="185"/>
    </location>
</feature>
<dbReference type="InterPro" id="IPR055804">
    <property type="entry name" value="DUF7380"/>
</dbReference>
<dbReference type="InterPro" id="IPR025209">
    <property type="entry name" value="DUF4209"/>
</dbReference>
<evidence type="ECO:0000259" key="2">
    <source>
        <dbReference type="Pfam" id="PF24098"/>
    </source>
</evidence>
<organism evidence="3 4">
    <name type="scientific">Novispirillum itersonii</name>
    <name type="common">Aquaspirillum itersonii</name>
    <dbReference type="NCBI Taxonomy" id="189"/>
    <lineage>
        <taxon>Bacteria</taxon>
        <taxon>Pseudomonadati</taxon>
        <taxon>Pseudomonadota</taxon>
        <taxon>Alphaproteobacteria</taxon>
        <taxon>Rhodospirillales</taxon>
        <taxon>Novispirillaceae</taxon>
        <taxon>Novispirillum</taxon>
    </lineage>
</organism>
<proteinExistence type="predicted"/>
<keyword evidence="4" id="KW-1185">Reference proteome</keyword>